<comment type="similarity">
    <text evidence="2">Belongs to the peptidase S26 family. IMP2 subfamily.</text>
</comment>
<evidence type="ECO:0000256" key="9">
    <source>
        <dbReference type="ARBA" id="ARBA00022989"/>
    </source>
</evidence>
<keyword evidence="11" id="KW-0472">Membrane</keyword>
<dbReference type="CDD" id="cd06530">
    <property type="entry name" value="S26_SPase_I"/>
    <property type="match status" value="1"/>
</dbReference>
<dbReference type="eggNOG" id="KOG1568">
    <property type="taxonomic scope" value="Eukaryota"/>
</dbReference>
<dbReference type="InterPro" id="IPR037730">
    <property type="entry name" value="IMP2"/>
</dbReference>
<dbReference type="Proteomes" id="UP000001593">
    <property type="component" value="Unassembled WGS sequence"/>
</dbReference>
<keyword evidence="10" id="KW-0496">Mitochondrion</keyword>
<organism evidence="16 17">
    <name type="scientific">Nematostella vectensis</name>
    <name type="common">Starlet sea anemone</name>
    <dbReference type="NCBI Taxonomy" id="45351"/>
    <lineage>
        <taxon>Eukaryota</taxon>
        <taxon>Metazoa</taxon>
        <taxon>Cnidaria</taxon>
        <taxon>Anthozoa</taxon>
        <taxon>Hexacorallia</taxon>
        <taxon>Actiniaria</taxon>
        <taxon>Edwardsiidae</taxon>
        <taxon>Nematostella</taxon>
    </lineage>
</organism>
<feature type="region of interest" description="Disordered" evidence="14">
    <location>
        <begin position="172"/>
        <end position="219"/>
    </location>
</feature>
<dbReference type="SUPFAM" id="SSF51306">
    <property type="entry name" value="LexA/Signal peptidase"/>
    <property type="match status" value="1"/>
</dbReference>
<evidence type="ECO:0000256" key="3">
    <source>
        <dbReference type="ARBA" id="ARBA00011805"/>
    </source>
</evidence>
<dbReference type="Pfam" id="PF10502">
    <property type="entry name" value="Peptidase_S26"/>
    <property type="match status" value="2"/>
</dbReference>
<evidence type="ECO:0000256" key="1">
    <source>
        <dbReference type="ARBA" id="ARBA00004434"/>
    </source>
</evidence>
<reference evidence="16 17" key="1">
    <citation type="journal article" date="2007" name="Science">
        <title>Sea anemone genome reveals ancestral eumetazoan gene repertoire and genomic organization.</title>
        <authorList>
            <person name="Putnam N.H."/>
            <person name="Srivastava M."/>
            <person name="Hellsten U."/>
            <person name="Dirks B."/>
            <person name="Chapman J."/>
            <person name="Salamov A."/>
            <person name="Terry A."/>
            <person name="Shapiro H."/>
            <person name="Lindquist E."/>
            <person name="Kapitonov V.V."/>
            <person name="Jurka J."/>
            <person name="Genikhovich G."/>
            <person name="Grigoriev I.V."/>
            <person name="Lucas S.M."/>
            <person name="Steele R.E."/>
            <person name="Finnerty J.R."/>
            <person name="Technau U."/>
            <person name="Martindale M.Q."/>
            <person name="Rokhsar D.S."/>
        </authorList>
    </citation>
    <scope>NUCLEOTIDE SEQUENCE [LARGE SCALE GENOMIC DNA]</scope>
    <source>
        <strain evidence="17">CH2 X CH6</strain>
    </source>
</reference>
<evidence type="ECO:0000313" key="16">
    <source>
        <dbReference type="EMBL" id="EDO33315.1"/>
    </source>
</evidence>
<dbReference type="Gene3D" id="2.10.109.10">
    <property type="entry name" value="Umud Fragment, subunit A"/>
    <property type="match status" value="1"/>
</dbReference>
<dbReference type="AlphaFoldDB" id="A7SSJ7"/>
<gene>
    <name evidence="16" type="ORF">NEMVEDRAFT_v1g193084</name>
</gene>
<evidence type="ECO:0000256" key="2">
    <source>
        <dbReference type="ARBA" id="ARBA00007066"/>
    </source>
</evidence>
<dbReference type="GO" id="GO:0004175">
    <property type="term" value="F:endopeptidase activity"/>
    <property type="evidence" value="ECO:0000318"/>
    <property type="project" value="GO_Central"/>
</dbReference>
<feature type="domain" description="Peptidase S26" evidence="15">
    <location>
        <begin position="24"/>
        <end position="100"/>
    </location>
</feature>
<dbReference type="PANTHER" id="PTHR46041">
    <property type="entry name" value="MITOCHONDRIAL INNER MEMBRANE PROTEASE SUBUNIT 2"/>
    <property type="match status" value="1"/>
</dbReference>
<name>A7SSJ7_NEMVE</name>
<dbReference type="InterPro" id="IPR036286">
    <property type="entry name" value="LexA/Signal_pep-like_sf"/>
</dbReference>
<dbReference type="GO" id="GO:0006465">
    <property type="term" value="P:signal peptide processing"/>
    <property type="evidence" value="ECO:0007669"/>
    <property type="project" value="InterPro"/>
</dbReference>
<dbReference type="KEGG" id="nve:5504510"/>
<proteinExistence type="inferred from homology"/>
<dbReference type="PRINTS" id="PR00727">
    <property type="entry name" value="LEADERPTASE"/>
</dbReference>
<evidence type="ECO:0000256" key="12">
    <source>
        <dbReference type="ARBA" id="ARBA00032718"/>
    </source>
</evidence>
<accession>A7SSJ7</accession>
<keyword evidence="5" id="KW-0645">Protease</keyword>
<dbReference type="GO" id="GO:0004252">
    <property type="term" value="F:serine-type endopeptidase activity"/>
    <property type="evidence" value="ECO:0007669"/>
    <property type="project" value="InterPro"/>
</dbReference>
<keyword evidence="17" id="KW-1185">Reference proteome</keyword>
<dbReference type="PANTHER" id="PTHR46041:SF2">
    <property type="entry name" value="MITOCHONDRIAL INNER MEMBRANE PROTEASE SUBUNIT 2"/>
    <property type="match status" value="1"/>
</dbReference>
<dbReference type="EMBL" id="DS469778">
    <property type="protein sequence ID" value="EDO33315.1"/>
    <property type="molecule type" value="Genomic_DNA"/>
</dbReference>
<protein>
    <recommendedName>
        <fullName evidence="4">Mitochondrial inner membrane protease subunit 2</fullName>
    </recommendedName>
    <alternativeName>
        <fullName evidence="12">IMP2-like protein</fullName>
    </alternativeName>
</protein>
<evidence type="ECO:0000256" key="13">
    <source>
        <dbReference type="PIRSR" id="PIRSR600223-1"/>
    </source>
</evidence>
<keyword evidence="6" id="KW-0812">Transmembrane</keyword>
<evidence type="ECO:0000259" key="15">
    <source>
        <dbReference type="Pfam" id="PF10502"/>
    </source>
</evidence>
<dbReference type="PhylomeDB" id="A7SSJ7"/>
<comment type="subcellular location">
    <subcellularLocation>
        <location evidence="1">Mitochondrion inner membrane</location>
        <topology evidence="1">Single-pass membrane protein</topology>
    </subcellularLocation>
</comment>
<evidence type="ECO:0000256" key="11">
    <source>
        <dbReference type="ARBA" id="ARBA00023136"/>
    </source>
</evidence>
<feature type="active site" evidence="13">
    <location>
        <position position="88"/>
    </location>
</feature>
<evidence type="ECO:0000256" key="8">
    <source>
        <dbReference type="ARBA" id="ARBA00022801"/>
    </source>
</evidence>
<dbReference type="GO" id="GO:0042720">
    <property type="term" value="C:mitochondrial inner membrane peptidase complex"/>
    <property type="evidence" value="ECO:0000318"/>
    <property type="project" value="GO_Central"/>
</dbReference>
<evidence type="ECO:0000256" key="4">
    <source>
        <dbReference type="ARBA" id="ARBA00013650"/>
    </source>
</evidence>
<dbReference type="OMA" id="WIPVIAW"/>
<evidence type="ECO:0000256" key="7">
    <source>
        <dbReference type="ARBA" id="ARBA00022792"/>
    </source>
</evidence>
<dbReference type="HOGENOM" id="CLU_028723_4_1_1"/>
<dbReference type="InParanoid" id="A7SSJ7"/>
<dbReference type="InterPro" id="IPR019533">
    <property type="entry name" value="Peptidase_S26"/>
</dbReference>
<evidence type="ECO:0000256" key="5">
    <source>
        <dbReference type="ARBA" id="ARBA00022670"/>
    </source>
</evidence>
<dbReference type="GO" id="GO:0006627">
    <property type="term" value="P:protein processing involved in protein targeting to mitochondrion"/>
    <property type="evidence" value="ECO:0000318"/>
    <property type="project" value="GO_Central"/>
</dbReference>
<evidence type="ECO:0000256" key="14">
    <source>
        <dbReference type="SAM" id="MobiDB-lite"/>
    </source>
</evidence>
<evidence type="ECO:0000256" key="6">
    <source>
        <dbReference type="ARBA" id="ARBA00022692"/>
    </source>
</evidence>
<dbReference type="OrthoDB" id="9996127at2759"/>
<evidence type="ECO:0000313" key="17">
    <source>
        <dbReference type="Proteomes" id="UP000001593"/>
    </source>
</evidence>
<feature type="domain" description="Peptidase S26" evidence="15">
    <location>
        <begin position="105"/>
        <end position="148"/>
    </location>
</feature>
<feature type="active site" evidence="13">
    <location>
        <position position="40"/>
    </location>
</feature>
<dbReference type="FunFam" id="2.10.109.10:FF:000005">
    <property type="entry name" value="Mitochondrial inner membrane protease subunit"/>
    <property type="match status" value="1"/>
</dbReference>
<sequence>MSNFVFRYGKAFAQGLILSLPIGIVFVDNIACLATVHGSSMKPSFNPDYKTRDIVVLNKWCVKNFKGIKRGDVVSIVDPHDPDIILIKRIVALQGDHVKAIGYKNKYVKIPRGHCWIEGDNSNHSMDSNTFGPVPVGLIQAKATHVVWPYWRWGRVENKLLKHRAPLNQSELKMLNDFEDTKQDESEGESETEESSTWNANDIDTLSDCGLVPGKFGPV</sequence>
<feature type="compositionally biased region" description="Basic and acidic residues" evidence="14">
    <location>
        <begin position="174"/>
        <end position="185"/>
    </location>
</feature>
<dbReference type="STRING" id="45351.A7SSJ7"/>
<keyword evidence="9" id="KW-1133">Transmembrane helix</keyword>
<comment type="subunit">
    <text evidence="3">Heterodimer of 2 subunits, IMMPL1 and IMMPL2.</text>
</comment>
<keyword evidence="8" id="KW-0378">Hydrolase</keyword>
<dbReference type="InterPro" id="IPR000223">
    <property type="entry name" value="Pept_S26A_signal_pept_1"/>
</dbReference>
<evidence type="ECO:0000256" key="10">
    <source>
        <dbReference type="ARBA" id="ARBA00023128"/>
    </source>
</evidence>
<keyword evidence="7" id="KW-0999">Mitochondrion inner membrane</keyword>